<keyword evidence="7" id="KW-0418">Kinase</keyword>
<evidence type="ECO:0000256" key="4">
    <source>
        <dbReference type="ARBA" id="ARBA00016218"/>
    </source>
</evidence>
<sequence>MVDQNNNFLIALGGNLPSDCGAPAQTLTAAIKALENCGAVIRSVSTYYHTPAFPKGSGPDYVNAAAVIRAPWTAQEALRHLHAIEAQMGRERVQRWGQRTLDLDLLAMDDKVLPDAQIQQNWRDLPLSEQIGQVPAQLILPHPRLQDRAFVLVPLAEVAPDWRHPLLGRSVAELLAALPEADRAAVRPME</sequence>
<proteinExistence type="inferred from homology"/>
<dbReference type="PANTHER" id="PTHR43071:SF1">
    <property type="entry name" value="2-AMINO-4-HYDROXY-6-HYDROXYMETHYLDIHYDROPTERIDINE PYROPHOSPHOKINASE"/>
    <property type="match status" value="1"/>
</dbReference>
<dbReference type="PANTHER" id="PTHR43071">
    <property type="entry name" value="2-AMINO-4-HYDROXY-6-HYDROXYMETHYLDIHYDROPTERIDINE PYROPHOSPHOKINASE"/>
    <property type="match status" value="1"/>
</dbReference>
<dbReference type="InterPro" id="IPR035907">
    <property type="entry name" value="Hppk_sf"/>
</dbReference>
<accession>A0ABW5TWY3</accession>
<evidence type="ECO:0000256" key="5">
    <source>
        <dbReference type="ARBA" id="ARBA00022679"/>
    </source>
</evidence>
<evidence type="ECO:0000256" key="6">
    <source>
        <dbReference type="ARBA" id="ARBA00022741"/>
    </source>
</evidence>
<evidence type="ECO:0000313" key="14">
    <source>
        <dbReference type="EMBL" id="MFD2738148.1"/>
    </source>
</evidence>
<name>A0ABW5TWY3_9RHOB</name>
<evidence type="ECO:0000256" key="1">
    <source>
        <dbReference type="ARBA" id="ARBA00005051"/>
    </source>
</evidence>
<dbReference type="EC" id="2.7.6.3" evidence="3"/>
<dbReference type="CDD" id="cd00483">
    <property type="entry name" value="HPPK"/>
    <property type="match status" value="1"/>
</dbReference>
<evidence type="ECO:0000256" key="10">
    <source>
        <dbReference type="ARBA" id="ARBA00029409"/>
    </source>
</evidence>
<keyword evidence="5 14" id="KW-0808">Transferase</keyword>
<keyword evidence="8" id="KW-0067">ATP-binding</keyword>
<dbReference type="Proteomes" id="UP001597474">
    <property type="component" value="Unassembled WGS sequence"/>
</dbReference>
<gene>
    <name evidence="14" type="primary">folK</name>
    <name evidence="14" type="ORF">ACFSUD_01050</name>
</gene>
<feature type="domain" description="7,8-dihydro-6-hydroxymethylpterin-pyrophosphokinase" evidence="13">
    <location>
        <begin position="10"/>
        <end position="160"/>
    </location>
</feature>
<evidence type="ECO:0000313" key="15">
    <source>
        <dbReference type="Proteomes" id="UP001597474"/>
    </source>
</evidence>
<dbReference type="GO" id="GO:0003848">
    <property type="term" value="F:2-amino-4-hydroxy-6-hydroxymethyldihydropteridine diphosphokinase activity"/>
    <property type="evidence" value="ECO:0007669"/>
    <property type="project" value="UniProtKB-EC"/>
</dbReference>
<evidence type="ECO:0000256" key="8">
    <source>
        <dbReference type="ARBA" id="ARBA00022840"/>
    </source>
</evidence>
<dbReference type="InterPro" id="IPR000550">
    <property type="entry name" value="Hppk"/>
</dbReference>
<dbReference type="SUPFAM" id="SSF55083">
    <property type="entry name" value="6-hydroxymethyl-7,8-dihydropterin pyrophosphokinase, HPPK"/>
    <property type="match status" value="1"/>
</dbReference>
<keyword evidence="15" id="KW-1185">Reference proteome</keyword>
<dbReference type="EMBL" id="JBHUMP010000001">
    <property type="protein sequence ID" value="MFD2738148.1"/>
    <property type="molecule type" value="Genomic_DNA"/>
</dbReference>
<keyword evidence="6" id="KW-0547">Nucleotide-binding</keyword>
<comment type="caution">
    <text evidence="14">The sequence shown here is derived from an EMBL/GenBank/DDBJ whole genome shotgun (WGS) entry which is preliminary data.</text>
</comment>
<protein>
    <recommendedName>
        <fullName evidence="4">2-amino-4-hydroxy-6-hydroxymethyldihydropteridine pyrophosphokinase</fullName>
        <ecNumber evidence="3">2.7.6.3</ecNumber>
    </recommendedName>
    <alternativeName>
        <fullName evidence="11">6-hydroxymethyl-7,8-dihydropterin pyrophosphokinase</fullName>
    </alternativeName>
    <alternativeName>
        <fullName evidence="12">7,8-dihydro-6-hydroxymethylpterin-pyrophosphokinase</fullName>
    </alternativeName>
</protein>
<evidence type="ECO:0000256" key="2">
    <source>
        <dbReference type="ARBA" id="ARBA00005810"/>
    </source>
</evidence>
<organism evidence="14 15">
    <name type="scientific">Sulfitobacter aestuarii</name>
    <dbReference type="NCBI Taxonomy" id="2161676"/>
    <lineage>
        <taxon>Bacteria</taxon>
        <taxon>Pseudomonadati</taxon>
        <taxon>Pseudomonadota</taxon>
        <taxon>Alphaproteobacteria</taxon>
        <taxon>Rhodobacterales</taxon>
        <taxon>Roseobacteraceae</taxon>
        <taxon>Sulfitobacter</taxon>
    </lineage>
</organism>
<reference evidence="15" key="1">
    <citation type="journal article" date="2019" name="Int. J. Syst. Evol. Microbiol.">
        <title>The Global Catalogue of Microorganisms (GCM) 10K type strain sequencing project: providing services to taxonomists for standard genome sequencing and annotation.</title>
        <authorList>
            <consortium name="The Broad Institute Genomics Platform"/>
            <consortium name="The Broad Institute Genome Sequencing Center for Infectious Disease"/>
            <person name="Wu L."/>
            <person name="Ma J."/>
        </authorList>
    </citation>
    <scope>NUCLEOTIDE SEQUENCE [LARGE SCALE GENOMIC DNA]</scope>
    <source>
        <strain evidence="15">TISTR 2562</strain>
    </source>
</reference>
<evidence type="ECO:0000256" key="11">
    <source>
        <dbReference type="ARBA" id="ARBA00029766"/>
    </source>
</evidence>
<dbReference type="RefSeq" id="WP_386370598.1">
    <property type="nucleotide sequence ID" value="NZ_JBHUMP010000001.1"/>
</dbReference>
<evidence type="ECO:0000259" key="13">
    <source>
        <dbReference type="Pfam" id="PF01288"/>
    </source>
</evidence>
<dbReference type="Pfam" id="PF01288">
    <property type="entry name" value="HPPK"/>
    <property type="match status" value="1"/>
</dbReference>
<evidence type="ECO:0000256" key="3">
    <source>
        <dbReference type="ARBA" id="ARBA00013253"/>
    </source>
</evidence>
<comment type="pathway">
    <text evidence="1">Cofactor biosynthesis; tetrahydrofolate biosynthesis; 2-amino-4-hydroxy-6-hydroxymethyl-7,8-dihydropteridine diphosphate from 7,8-dihydroneopterin triphosphate: step 4/4.</text>
</comment>
<evidence type="ECO:0000256" key="9">
    <source>
        <dbReference type="ARBA" id="ARBA00022909"/>
    </source>
</evidence>
<comment type="similarity">
    <text evidence="2">Belongs to the HPPK family.</text>
</comment>
<evidence type="ECO:0000256" key="7">
    <source>
        <dbReference type="ARBA" id="ARBA00022777"/>
    </source>
</evidence>
<evidence type="ECO:0000256" key="12">
    <source>
        <dbReference type="ARBA" id="ARBA00033413"/>
    </source>
</evidence>
<comment type="function">
    <text evidence="10">Catalyzes the transfer of pyrophosphate from adenosine triphosphate (ATP) to 6-hydroxymethyl-7,8-dihydropterin, an enzymatic step in folate biosynthesis pathway.</text>
</comment>
<dbReference type="Gene3D" id="3.30.70.560">
    <property type="entry name" value="7,8-Dihydro-6-hydroxymethylpterin-pyrophosphokinase HPPK"/>
    <property type="match status" value="1"/>
</dbReference>
<keyword evidence="9" id="KW-0289">Folate biosynthesis</keyword>
<dbReference type="NCBIfam" id="TIGR01498">
    <property type="entry name" value="folK"/>
    <property type="match status" value="1"/>
</dbReference>